<sequence length="308" mass="32960">METRRLRFLVELARLGSMRAVADALHTTTSTVSQQIAVLAKETGVALIEPHGRLVRLTPAGRRLVEHATGILAAVETAQRDLAPGAEPSGTLRVAGFATAIRAHLLPIITQLATEHPRLHVLVREHEPVEALAQLAADEVDLALVYDYNLAPAEPDGSLTALPLWTETWSLGVPADHPAAQADTRTAGTVPATAARTVARFRSADWIGNSRNTADETVIRTLASMAGFTPRMTHRSDSLDLVEDMITAGLGVGLLPTARTTAPGVQLLPLIAPEVSMRVFAVARRGRSDWPPLAVVTGLLQRRVEQAV</sequence>
<evidence type="ECO:0000256" key="1">
    <source>
        <dbReference type="ARBA" id="ARBA00009437"/>
    </source>
</evidence>
<keyword evidence="7" id="KW-1185">Reference proteome</keyword>
<keyword evidence="2" id="KW-0805">Transcription regulation</keyword>
<dbReference type="PANTHER" id="PTHR30346">
    <property type="entry name" value="TRANSCRIPTIONAL DUAL REGULATOR HCAR-RELATED"/>
    <property type="match status" value="1"/>
</dbReference>
<dbReference type="SUPFAM" id="SSF46785">
    <property type="entry name" value="Winged helix' DNA-binding domain"/>
    <property type="match status" value="1"/>
</dbReference>
<comment type="similarity">
    <text evidence="1">Belongs to the LysR transcriptional regulatory family.</text>
</comment>
<proteinExistence type="inferred from homology"/>
<protein>
    <recommendedName>
        <fullName evidence="5">HTH lysR-type domain-containing protein</fullName>
    </recommendedName>
</protein>
<dbReference type="InterPro" id="IPR036390">
    <property type="entry name" value="WH_DNA-bd_sf"/>
</dbReference>
<dbReference type="SUPFAM" id="SSF53850">
    <property type="entry name" value="Periplasmic binding protein-like II"/>
    <property type="match status" value="1"/>
</dbReference>
<dbReference type="Gene3D" id="3.40.190.10">
    <property type="entry name" value="Periplasmic binding protein-like II"/>
    <property type="match status" value="2"/>
</dbReference>
<organism evidence="6 7">
    <name type="scientific">Streptomyces malaysiensis</name>
    <dbReference type="NCBI Taxonomy" id="92644"/>
    <lineage>
        <taxon>Bacteria</taxon>
        <taxon>Bacillati</taxon>
        <taxon>Actinomycetota</taxon>
        <taxon>Actinomycetes</taxon>
        <taxon>Kitasatosporales</taxon>
        <taxon>Streptomycetaceae</taxon>
        <taxon>Streptomyces</taxon>
        <taxon>Streptomyces violaceusniger group</taxon>
    </lineage>
</organism>
<accession>A0A2J7Z2Q0</accession>
<reference evidence="6 7" key="1">
    <citation type="submission" date="2015-09" db="EMBL/GenBank/DDBJ databases">
        <title>Genome sequence, genome mining and natural product profiling of a biocontrol bacterium Streptomyces malaysiensis F913.</title>
        <authorList>
            <person name="Xu Y."/>
            <person name="Wei J."/>
            <person name="Xie J."/>
            <person name="Li T."/>
            <person name="Zhou Z."/>
        </authorList>
    </citation>
    <scope>NUCLEOTIDE SEQUENCE [LARGE SCALE GENOMIC DNA]</scope>
    <source>
        <strain evidence="6 7">F913</strain>
    </source>
</reference>
<gene>
    <name evidence="6" type="ORF">SMF913_10578</name>
</gene>
<evidence type="ECO:0000259" key="5">
    <source>
        <dbReference type="PROSITE" id="PS50931"/>
    </source>
</evidence>
<dbReference type="PANTHER" id="PTHR30346:SF29">
    <property type="entry name" value="LYSR SUBSTRATE-BINDING"/>
    <property type="match status" value="1"/>
</dbReference>
<dbReference type="Pfam" id="PF03466">
    <property type="entry name" value="LysR_substrate"/>
    <property type="match status" value="1"/>
</dbReference>
<evidence type="ECO:0000313" key="7">
    <source>
        <dbReference type="Proteomes" id="UP000236520"/>
    </source>
</evidence>
<dbReference type="InterPro" id="IPR000847">
    <property type="entry name" value="LysR_HTH_N"/>
</dbReference>
<evidence type="ECO:0000313" key="6">
    <source>
        <dbReference type="EMBL" id="PNG94553.1"/>
    </source>
</evidence>
<keyword evidence="3" id="KW-0238">DNA-binding</keyword>
<dbReference type="GO" id="GO:0003700">
    <property type="term" value="F:DNA-binding transcription factor activity"/>
    <property type="evidence" value="ECO:0007669"/>
    <property type="project" value="InterPro"/>
</dbReference>
<evidence type="ECO:0000256" key="2">
    <source>
        <dbReference type="ARBA" id="ARBA00023015"/>
    </source>
</evidence>
<dbReference type="EMBL" id="LJIW01000001">
    <property type="protein sequence ID" value="PNG94553.1"/>
    <property type="molecule type" value="Genomic_DNA"/>
</dbReference>
<keyword evidence="4" id="KW-0804">Transcription</keyword>
<name>A0A2J7Z2Q0_STRMQ</name>
<dbReference type="InterPro" id="IPR005119">
    <property type="entry name" value="LysR_subst-bd"/>
</dbReference>
<dbReference type="PROSITE" id="PS50931">
    <property type="entry name" value="HTH_LYSR"/>
    <property type="match status" value="1"/>
</dbReference>
<evidence type="ECO:0000256" key="3">
    <source>
        <dbReference type="ARBA" id="ARBA00023125"/>
    </source>
</evidence>
<dbReference type="RefSeq" id="WP_102933279.1">
    <property type="nucleotide sequence ID" value="NZ_JBHWFD010000007.1"/>
</dbReference>
<dbReference type="Gene3D" id="1.10.10.10">
    <property type="entry name" value="Winged helix-like DNA-binding domain superfamily/Winged helix DNA-binding domain"/>
    <property type="match status" value="1"/>
</dbReference>
<dbReference type="Proteomes" id="UP000236520">
    <property type="component" value="Unassembled WGS sequence"/>
</dbReference>
<dbReference type="AlphaFoldDB" id="A0A2J7Z2Q0"/>
<evidence type="ECO:0000256" key="4">
    <source>
        <dbReference type="ARBA" id="ARBA00023163"/>
    </source>
</evidence>
<dbReference type="GO" id="GO:0032993">
    <property type="term" value="C:protein-DNA complex"/>
    <property type="evidence" value="ECO:0007669"/>
    <property type="project" value="TreeGrafter"/>
</dbReference>
<feature type="domain" description="HTH lysR-type" evidence="5">
    <location>
        <begin position="1"/>
        <end position="58"/>
    </location>
</feature>
<comment type="caution">
    <text evidence="6">The sequence shown here is derived from an EMBL/GenBank/DDBJ whole genome shotgun (WGS) entry which is preliminary data.</text>
</comment>
<dbReference type="Pfam" id="PF00126">
    <property type="entry name" value="HTH_1"/>
    <property type="match status" value="1"/>
</dbReference>
<dbReference type="GO" id="GO:0003677">
    <property type="term" value="F:DNA binding"/>
    <property type="evidence" value="ECO:0007669"/>
    <property type="project" value="UniProtKB-KW"/>
</dbReference>
<dbReference type="InterPro" id="IPR036388">
    <property type="entry name" value="WH-like_DNA-bd_sf"/>
</dbReference>